<proteinExistence type="predicted"/>
<feature type="region of interest" description="Disordered" evidence="1">
    <location>
        <begin position="1"/>
        <end position="167"/>
    </location>
</feature>
<protein>
    <submittedName>
        <fullName evidence="2">Uncharacterized protein</fullName>
    </submittedName>
</protein>
<evidence type="ECO:0000256" key="1">
    <source>
        <dbReference type="SAM" id="MobiDB-lite"/>
    </source>
</evidence>
<feature type="compositionally biased region" description="Basic and acidic residues" evidence="1">
    <location>
        <begin position="425"/>
        <end position="442"/>
    </location>
</feature>
<dbReference type="Proteomes" id="UP000037904">
    <property type="component" value="Unassembled WGS sequence"/>
</dbReference>
<accession>A0A0N0DF76</accession>
<feature type="compositionally biased region" description="Basic residues" evidence="1">
    <location>
        <begin position="443"/>
        <end position="452"/>
    </location>
</feature>
<evidence type="ECO:0000313" key="3">
    <source>
        <dbReference type="Proteomes" id="UP000037904"/>
    </source>
</evidence>
<feature type="region of interest" description="Disordered" evidence="1">
    <location>
        <begin position="318"/>
        <end position="393"/>
    </location>
</feature>
<feature type="compositionally biased region" description="Polar residues" evidence="1">
    <location>
        <begin position="202"/>
        <end position="216"/>
    </location>
</feature>
<keyword evidence="3" id="KW-1185">Reference proteome</keyword>
<dbReference type="AlphaFoldDB" id="A0A0N0DF76"/>
<feature type="region of interest" description="Disordered" evidence="1">
    <location>
        <begin position="425"/>
        <end position="508"/>
    </location>
</feature>
<evidence type="ECO:0000313" key="2">
    <source>
        <dbReference type="EMBL" id="KPA42187.1"/>
    </source>
</evidence>
<organism evidence="2 3">
    <name type="scientific">Fusarium langsethiae</name>
    <dbReference type="NCBI Taxonomy" id="179993"/>
    <lineage>
        <taxon>Eukaryota</taxon>
        <taxon>Fungi</taxon>
        <taxon>Dikarya</taxon>
        <taxon>Ascomycota</taxon>
        <taxon>Pezizomycotina</taxon>
        <taxon>Sordariomycetes</taxon>
        <taxon>Hypocreomycetidae</taxon>
        <taxon>Hypocreales</taxon>
        <taxon>Nectriaceae</taxon>
        <taxon>Fusarium</taxon>
    </lineage>
</organism>
<sequence>MGHSPNMLPDTSSSLFPERPIRPLPKRRLREKLSPEVADTIKYPSSTHETTPLFYYPPYTLKDEGSPPRIGSTSQSQQSRRTETGRNYTPRQNGLGLRGGDDEEATLRSTMVTRSPPKILTRAARRHSKPDQPRTNAQPSPATSSADGYDLFENTNNKKKRKIPSAGDAILNSTQALNNEMRSISISTGTGHSTSELHNDRTYSQSSTSSFIANNQGISGSGRGRLGRSRNGRSPLRALSDGNSSWIGRAPKPAQAQWAPGEQEGSGIISNAIANAEKLRPQGQDNVSLLQQHSAVTKSTPASTQFTFTCESQVPGTIQWPGHANKHSMSTQAGPGSLPPGSVTHHDGSSVAASRGSGSSRRDNKRRLDRSLDRAARRRRQVATETRRTNPDNATHDWICEFCEYESIFGEPPRALIRTYEIKDRKRRQEEADRKRLLEKAKAKSRKGKKNGKASSREHAVTQPPGQEPGSHMDTNHHPSNQLEEGEDYPDSPGERTGPDIKANGPPS</sequence>
<comment type="caution">
    <text evidence="2">The sequence shown here is derived from an EMBL/GenBank/DDBJ whole genome shotgun (WGS) entry which is preliminary data.</text>
</comment>
<dbReference type="EMBL" id="JXCE01000073">
    <property type="protein sequence ID" value="KPA42187.1"/>
    <property type="molecule type" value="Genomic_DNA"/>
</dbReference>
<reference evidence="2 3" key="1">
    <citation type="submission" date="2015-04" db="EMBL/GenBank/DDBJ databases">
        <title>The draft genome sequence of Fusarium langsethiae, a T-2/HT-2 mycotoxin producer.</title>
        <authorList>
            <person name="Lysoe E."/>
            <person name="Divon H.H."/>
            <person name="Terzi V."/>
            <person name="Orru L."/>
            <person name="Lamontanara A."/>
            <person name="Kolseth A.-K."/>
            <person name="Frandsen R.J."/>
            <person name="Nielsen K."/>
            <person name="Thrane U."/>
        </authorList>
    </citation>
    <scope>NUCLEOTIDE SEQUENCE [LARGE SCALE GENOMIC DNA]</scope>
    <source>
        <strain evidence="2 3">Fl201059</strain>
    </source>
</reference>
<feature type="compositionally biased region" description="Low complexity" evidence="1">
    <location>
        <begin position="349"/>
        <end position="359"/>
    </location>
</feature>
<gene>
    <name evidence="2" type="ORF">FLAG1_04937</name>
</gene>
<feature type="compositionally biased region" description="Polar residues" evidence="1">
    <location>
        <begin position="133"/>
        <end position="146"/>
    </location>
</feature>
<name>A0A0N0DF76_FUSLA</name>
<feature type="region of interest" description="Disordered" evidence="1">
    <location>
        <begin position="186"/>
        <end position="263"/>
    </location>
</feature>